<feature type="compositionally biased region" description="Basic residues" evidence="1">
    <location>
        <begin position="63"/>
        <end position="73"/>
    </location>
</feature>
<evidence type="ECO:0000313" key="3">
    <source>
        <dbReference type="EMBL" id="MDQ0418833.1"/>
    </source>
</evidence>
<dbReference type="PANTHER" id="PTHR30032">
    <property type="entry name" value="N-ACETYLMURAMOYL-L-ALANINE AMIDASE-RELATED"/>
    <property type="match status" value="1"/>
</dbReference>
<gene>
    <name evidence="3" type="ORF">J2Z48_003037</name>
</gene>
<evidence type="ECO:0000256" key="1">
    <source>
        <dbReference type="SAM" id="MobiDB-lite"/>
    </source>
</evidence>
<comment type="caution">
    <text evidence="3">The sequence shown here is derived from an EMBL/GenBank/DDBJ whole genome shotgun (WGS) entry which is preliminary data.</text>
</comment>
<dbReference type="Pfam" id="PF04122">
    <property type="entry name" value="CW_binding_2"/>
    <property type="match status" value="2"/>
</dbReference>
<reference evidence="3 4" key="1">
    <citation type="submission" date="2023-07" db="EMBL/GenBank/DDBJ databases">
        <title>Genomic Encyclopedia of Type Strains, Phase IV (KMG-IV): sequencing the most valuable type-strain genomes for metagenomic binning, comparative biology and taxonomic classification.</title>
        <authorList>
            <person name="Goeker M."/>
        </authorList>
    </citation>
    <scope>NUCLEOTIDE SEQUENCE [LARGE SCALE GENOMIC DNA]</scope>
    <source>
        <strain evidence="3 4">DSM 46876</strain>
    </source>
</reference>
<feature type="region of interest" description="Disordered" evidence="1">
    <location>
        <begin position="40"/>
        <end position="83"/>
    </location>
</feature>
<dbReference type="Proteomes" id="UP001238450">
    <property type="component" value="Unassembled WGS sequence"/>
</dbReference>
<keyword evidence="2" id="KW-0732">Signal</keyword>
<dbReference type="InterPro" id="IPR051922">
    <property type="entry name" value="Bact_Sporulation_Assoc"/>
</dbReference>
<dbReference type="RefSeq" id="WP_307254794.1">
    <property type="nucleotide sequence ID" value="NZ_JAUSUV010000018.1"/>
</dbReference>
<evidence type="ECO:0000256" key="2">
    <source>
        <dbReference type="SAM" id="SignalP"/>
    </source>
</evidence>
<dbReference type="InterPro" id="IPR007253">
    <property type="entry name" value="Cell_wall-bd_2"/>
</dbReference>
<name>A0AAJ1TH88_9BACL</name>
<dbReference type="EMBL" id="JAUSUV010000018">
    <property type="protein sequence ID" value="MDQ0418833.1"/>
    <property type="molecule type" value="Genomic_DNA"/>
</dbReference>
<dbReference type="PANTHER" id="PTHR30032:SF8">
    <property type="entry name" value="GERMINATION-SPECIFIC N-ACETYLMURAMOYL-L-ALANINE AMIDASE"/>
    <property type="match status" value="1"/>
</dbReference>
<dbReference type="AlphaFoldDB" id="A0AAJ1TH88"/>
<accession>A0AAJ1TH88</accession>
<protein>
    <submittedName>
        <fullName evidence="3">Cell wall-binding protein</fullName>
    </submittedName>
</protein>
<feature type="compositionally biased region" description="Polar residues" evidence="1">
    <location>
        <begin position="40"/>
        <end position="56"/>
    </location>
</feature>
<keyword evidence="4" id="KW-1185">Reference proteome</keyword>
<proteinExistence type="predicted"/>
<feature type="signal peptide" evidence="2">
    <location>
        <begin position="1"/>
        <end position="29"/>
    </location>
</feature>
<organism evidence="3 4">
    <name type="scientific">Croceifilum oryzae</name>
    <dbReference type="NCBI Taxonomy" id="1553429"/>
    <lineage>
        <taxon>Bacteria</taxon>
        <taxon>Bacillati</taxon>
        <taxon>Bacillota</taxon>
        <taxon>Bacilli</taxon>
        <taxon>Bacillales</taxon>
        <taxon>Thermoactinomycetaceae</taxon>
        <taxon>Croceifilum</taxon>
    </lineage>
</organism>
<feature type="chain" id="PRO_5042584205" evidence="2">
    <location>
        <begin position="30"/>
        <end position="600"/>
    </location>
</feature>
<evidence type="ECO:0000313" key="4">
    <source>
        <dbReference type="Proteomes" id="UP001238450"/>
    </source>
</evidence>
<sequence length="600" mass="65971">MFIRLSKGLRIVLLATLLTALCFPMGTFAQENSSLIRPTDKASYTPSLPQPITSNWKEGLKNLSKKQNSRKKRSTESATDQKPYTNPVSYNAYLHTGEIHYYMFETTSEGTINLTSSGERKAPSAFISTLDSNPKTYKTGDTLPAGSYALVVEKGEMLYSITLSQLSFSEKPDTNLPEIKLTKPAIESPIHESYRLAVQDVRFSFEGTSTNTTSLTLKEQGKSGSVRNLPVGNAFQESYSIQKNTPAYSNYEFQASSQSGNSITRVVEIVRPSLLRTNGSDQYDTAIKTSQALHPDGVKSVIITGQDDYYDIKGGAVLSHFDNAPILLTPTGKNGLLPDRVKQEIIRLKPETAYILGGSDRMSTHVEKAIQDLGIKPVRIAGAYPAQTNAKIAEYFTNKMNELGTKPDTALITSSNFGPVGTQAMNISIQKGMPLLYAKDTGLHDDVKDFLKKYPQYKKFVIVDDPTIVVTNTEKELRDLAPGNTVERIGDGKTLTRYESGVELAKKFQTDARTIVLANGENDPAQPLGTIHIDAVLGAPLAAKHKGTLLLTPKDSFSTSVLQYLDEQRGRDKKVDQLFIQGGNVVVTESLVDRLLKYLQ</sequence>